<dbReference type="InterPro" id="IPR011604">
    <property type="entry name" value="PDDEXK-like_dom_sf"/>
</dbReference>
<organism evidence="2">
    <name type="scientific">Amphimedon queenslandica</name>
    <name type="common">Sponge</name>
    <dbReference type="NCBI Taxonomy" id="400682"/>
    <lineage>
        <taxon>Eukaryota</taxon>
        <taxon>Metazoa</taxon>
        <taxon>Porifera</taxon>
        <taxon>Demospongiae</taxon>
        <taxon>Heteroscleromorpha</taxon>
        <taxon>Haplosclerida</taxon>
        <taxon>Niphatidae</taxon>
        <taxon>Amphimedon</taxon>
    </lineage>
</organism>
<dbReference type="Gene3D" id="3.90.320.10">
    <property type="match status" value="1"/>
</dbReference>
<dbReference type="InterPro" id="IPR011335">
    <property type="entry name" value="Restrct_endonuc-II-like"/>
</dbReference>
<reference evidence="2" key="1">
    <citation type="submission" date="2017-05" db="UniProtKB">
        <authorList>
            <consortium name="EnsemblMetazoa"/>
        </authorList>
    </citation>
    <scope>IDENTIFICATION</scope>
</reference>
<dbReference type="PANTHER" id="PTHR46609:SF8">
    <property type="entry name" value="YQAJ VIRAL RECOMBINASE DOMAIN-CONTAINING PROTEIN"/>
    <property type="match status" value="1"/>
</dbReference>
<feature type="domain" description="YqaJ viral recombinase" evidence="1">
    <location>
        <begin position="126"/>
        <end position="282"/>
    </location>
</feature>
<protein>
    <recommendedName>
        <fullName evidence="1">YqaJ viral recombinase domain-containing protein</fullName>
    </recommendedName>
</protein>
<dbReference type="InParanoid" id="A0A1X7SGF2"/>
<dbReference type="GO" id="GO:0006281">
    <property type="term" value="P:DNA repair"/>
    <property type="evidence" value="ECO:0007669"/>
    <property type="project" value="UniProtKB-ARBA"/>
</dbReference>
<dbReference type="PANTHER" id="PTHR46609">
    <property type="entry name" value="EXONUCLEASE, PHAGE-TYPE/RECB, C-TERMINAL DOMAIN-CONTAINING PROTEIN"/>
    <property type="match status" value="1"/>
</dbReference>
<dbReference type="OMA" id="NEDNACA"/>
<dbReference type="OrthoDB" id="10005682at2759"/>
<accession>A0A1X7SGF2</accession>
<evidence type="ECO:0000313" key="2">
    <source>
        <dbReference type="EnsemblMetazoa" id="Aqu2.1.01167_001"/>
    </source>
</evidence>
<dbReference type="AlphaFoldDB" id="A0A1X7SGF2"/>
<name>A0A1X7SGF2_AMPQE</name>
<dbReference type="CDD" id="cd22343">
    <property type="entry name" value="PDDEXK_lambda_exonuclease-like"/>
    <property type="match status" value="1"/>
</dbReference>
<evidence type="ECO:0000259" key="1">
    <source>
        <dbReference type="Pfam" id="PF09588"/>
    </source>
</evidence>
<dbReference type="InterPro" id="IPR051703">
    <property type="entry name" value="NF-kappa-B_Signaling_Reg"/>
</dbReference>
<dbReference type="EnsemblMetazoa" id="Aqu2.1.01167_001">
    <property type="protein sequence ID" value="Aqu2.1.01167_001"/>
    <property type="gene ID" value="Aqu2.1.01167"/>
</dbReference>
<dbReference type="STRING" id="400682.A0A1X7SGF2"/>
<dbReference type="SUPFAM" id="SSF52980">
    <property type="entry name" value="Restriction endonuclease-like"/>
    <property type="match status" value="1"/>
</dbReference>
<sequence length="340" mass="39251">MVYDPRPTHFRESNTAEAIENLRCSLLRIGKPCAFLNVFIPSKAKIALDHNYSQSKVLHDHDYCHSNQTSWQQYSPQEDTNDEISSLLGEDDQLTAEDVLEALSVNKEQQEELESKTRSQSNSSVWFTERRRRITGSKCGRIIAQKEHTVSLLRSVIYQKPIIQLPNSLKWGKENEDNACAEYVRYMNGHGHCGLHTQKAGFVVDTEKCWLGASPDAWVVDPSSENSNGIAEFKCPYVMANKTPEEMCQNKSFFCEIVNGKIHLKNNHSYYHQVQLQLYVTRSKAKWCDFCIYSTKGISVQRIFPDNDWQETSCLKLDDYFLNHILPELVYPQFKPSYFL</sequence>
<dbReference type="Pfam" id="PF09588">
    <property type="entry name" value="YqaJ"/>
    <property type="match status" value="1"/>
</dbReference>
<proteinExistence type="predicted"/>
<dbReference type="InterPro" id="IPR019080">
    <property type="entry name" value="YqaJ_viral_recombinase"/>
</dbReference>